<accession>A0A1J5PJX3</accession>
<organism evidence="1">
    <name type="scientific">mine drainage metagenome</name>
    <dbReference type="NCBI Taxonomy" id="410659"/>
    <lineage>
        <taxon>unclassified sequences</taxon>
        <taxon>metagenomes</taxon>
        <taxon>ecological metagenomes</taxon>
    </lineage>
</organism>
<sequence length="55" mass="5869">MLTDQGLRVAVLAVDRGKGVFNRFDSVGLLSHAFGMVIGRHAHCGRSTSAVRLST</sequence>
<protein>
    <submittedName>
        <fullName evidence="1">Uncharacterized protein</fullName>
    </submittedName>
</protein>
<evidence type="ECO:0000313" key="1">
    <source>
        <dbReference type="EMBL" id="OIQ71104.1"/>
    </source>
</evidence>
<name>A0A1J5PJX3_9ZZZZ</name>
<comment type="caution">
    <text evidence="1">The sequence shown here is derived from an EMBL/GenBank/DDBJ whole genome shotgun (WGS) entry which is preliminary data.</text>
</comment>
<gene>
    <name evidence="1" type="ORF">GALL_472800</name>
</gene>
<proteinExistence type="predicted"/>
<dbReference type="EMBL" id="MLJW01003879">
    <property type="protein sequence ID" value="OIQ71104.1"/>
    <property type="molecule type" value="Genomic_DNA"/>
</dbReference>
<dbReference type="AlphaFoldDB" id="A0A1J5PJX3"/>
<reference evidence="1" key="1">
    <citation type="submission" date="2016-10" db="EMBL/GenBank/DDBJ databases">
        <title>Sequence of Gallionella enrichment culture.</title>
        <authorList>
            <person name="Poehlein A."/>
            <person name="Muehling M."/>
            <person name="Daniel R."/>
        </authorList>
    </citation>
    <scope>NUCLEOTIDE SEQUENCE</scope>
</reference>